<dbReference type="SUPFAM" id="SSF56574">
    <property type="entry name" value="Serpins"/>
    <property type="match status" value="1"/>
</dbReference>
<accession>A0A6J2J7E8</accession>
<dbReference type="Gene3D" id="3.30.497.10">
    <property type="entry name" value="Antithrombin, subunit I, domain 2"/>
    <property type="match status" value="1"/>
</dbReference>
<dbReference type="InterPro" id="IPR042178">
    <property type="entry name" value="Serpin_sf_1"/>
</dbReference>
<dbReference type="Proteomes" id="UP000504629">
    <property type="component" value="Unplaced"/>
</dbReference>
<dbReference type="GO" id="GO:0004867">
    <property type="term" value="F:serine-type endopeptidase inhibitor activity"/>
    <property type="evidence" value="ECO:0007669"/>
    <property type="project" value="UniProtKB-KW"/>
</dbReference>
<evidence type="ECO:0000256" key="5">
    <source>
        <dbReference type="SAM" id="SignalP"/>
    </source>
</evidence>
<dbReference type="GO" id="GO:0005615">
    <property type="term" value="C:extracellular space"/>
    <property type="evidence" value="ECO:0007669"/>
    <property type="project" value="InterPro"/>
</dbReference>
<sequence>MDRLLLLVTLVCGTQAFYMFGHEFSRTRLGDAIDKTSLKILKESYNLADDKNVIASPLGVMLLLSLYESGAGAQSKEEIREILGGGEAQESSHTYGLLNQRYAEFDPKFLTVANKIYVSDQYKLADAFSRTANLFRSEVDNINFGDPKNAADIINRWADEQTQGHIKTPVSEDKIDPATAVAMFNVIFFQGHWHVPFNASETEEKDFHVDEKTTIKKPTMRLLQSLFYTENEELGAKMIELPYKEPGFRMVVVLPDKIDGLPAVLEKAAEKGLLEDVFNLSPAGRDIELEIPKFEIRSGLNLNTILPKVGVSKIFQEPAPGIVKNDQVVVSKAFQEAFVKVDEEGATAGAFTGLIAVPTSSLSRPPPPLPFKVDHPFLFLILHEDKILFAGTHTH</sequence>
<gene>
    <name evidence="8" type="primary">LOC114239360</name>
</gene>
<organism evidence="7 8">
    <name type="scientific">Bombyx mandarina</name>
    <name type="common">Wild silk moth</name>
    <name type="synonym">Wild silkworm</name>
    <dbReference type="NCBI Taxonomy" id="7092"/>
    <lineage>
        <taxon>Eukaryota</taxon>
        <taxon>Metazoa</taxon>
        <taxon>Ecdysozoa</taxon>
        <taxon>Arthropoda</taxon>
        <taxon>Hexapoda</taxon>
        <taxon>Insecta</taxon>
        <taxon>Pterygota</taxon>
        <taxon>Neoptera</taxon>
        <taxon>Endopterygota</taxon>
        <taxon>Lepidoptera</taxon>
        <taxon>Glossata</taxon>
        <taxon>Ditrysia</taxon>
        <taxon>Bombycoidea</taxon>
        <taxon>Bombycidae</taxon>
        <taxon>Bombycinae</taxon>
        <taxon>Bombyx</taxon>
    </lineage>
</organism>
<keyword evidence="7" id="KW-1185">Reference proteome</keyword>
<feature type="signal peptide" evidence="5">
    <location>
        <begin position="1"/>
        <end position="16"/>
    </location>
</feature>
<dbReference type="PANTHER" id="PTHR11461:SF211">
    <property type="entry name" value="GH10112P-RELATED"/>
    <property type="match status" value="1"/>
</dbReference>
<evidence type="ECO:0000256" key="1">
    <source>
        <dbReference type="ARBA" id="ARBA00009500"/>
    </source>
</evidence>
<reference evidence="8" key="1">
    <citation type="submission" date="2025-08" db="UniProtKB">
        <authorList>
            <consortium name="RefSeq"/>
        </authorList>
    </citation>
    <scope>IDENTIFICATION</scope>
    <source>
        <tissue evidence="8">Silk gland</tissue>
    </source>
</reference>
<evidence type="ECO:0000256" key="2">
    <source>
        <dbReference type="ARBA" id="ARBA00022690"/>
    </source>
</evidence>
<comment type="similarity">
    <text evidence="1 4">Belongs to the serpin family.</text>
</comment>
<dbReference type="KEGG" id="bman:114239360"/>
<keyword evidence="3" id="KW-0722">Serine protease inhibitor</keyword>
<dbReference type="InterPro" id="IPR000215">
    <property type="entry name" value="Serpin_fam"/>
</dbReference>
<dbReference type="InterPro" id="IPR036186">
    <property type="entry name" value="Serpin_sf"/>
</dbReference>
<dbReference type="AlphaFoldDB" id="A0A6J2J7E8"/>
<evidence type="ECO:0000256" key="3">
    <source>
        <dbReference type="ARBA" id="ARBA00022900"/>
    </source>
</evidence>
<dbReference type="CTD" id="693071"/>
<feature type="chain" id="PRO_5026894222" evidence="5">
    <location>
        <begin position="17"/>
        <end position="395"/>
    </location>
</feature>
<dbReference type="PROSITE" id="PS00284">
    <property type="entry name" value="SERPIN"/>
    <property type="match status" value="1"/>
</dbReference>
<dbReference type="CDD" id="cd19579">
    <property type="entry name" value="serpin1K-like"/>
    <property type="match status" value="1"/>
</dbReference>
<dbReference type="InterPro" id="IPR042185">
    <property type="entry name" value="Serpin_sf_2"/>
</dbReference>
<evidence type="ECO:0000313" key="7">
    <source>
        <dbReference type="Proteomes" id="UP000504629"/>
    </source>
</evidence>
<dbReference type="PANTHER" id="PTHR11461">
    <property type="entry name" value="SERINE PROTEASE INHIBITOR, SERPIN"/>
    <property type="match status" value="1"/>
</dbReference>
<dbReference type="RefSeq" id="XP_028025320.1">
    <property type="nucleotide sequence ID" value="XM_028169519.1"/>
</dbReference>
<evidence type="ECO:0000256" key="4">
    <source>
        <dbReference type="RuleBase" id="RU000411"/>
    </source>
</evidence>
<evidence type="ECO:0000259" key="6">
    <source>
        <dbReference type="SMART" id="SM00093"/>
    </source>
</evidence>
<dbReference type="OrthoDB" id="671595at2759"/>
<dbReference type="Gene3D" id="2.30.39.10">
    <property type="entry name" value="Alpha-1-antitrypsin, domain 1"/>
    <property type="match status" value="1"/>
</dbReference>
<dbReference type="GeneID" id="114239360"/>
<dbReference type="InterPro" id="IPR023795">
    <property type="entry name" value="Serpin_CS"/>
</dbReference>
<dbReference type="SMART" id="SM00093">
    <property type="entry name" value="SERPIN"/>
    <property type="match status" value="1"/>
</dbReference>
<dbReference type="InterPro" id="IPR023796">
    <property type="entry name" value="Serpin_dom"/>
</dbReference>
<dbReference type="Pfam" id="PF00079">
    <property type="entry name" value="Serpin"/>
    <property type="match status" value="1"/>
</dbReference>
<protein>
    <submittedName>
        <fullName evidence="8">Antichymotrypsin-1</fullName>
    </submittedName>
</protein>
<feature type="domain" description="Serpin" evidence="6">
    <location>
        <begin position="38"/>
        <end position="395"/>
    </location>
</feature>
<name>A0A6J2J7E8_BOMMA</name>
<proteinExistence type="inferred from homology"/>
<keyword evidence="5" id="KW-0732">Signal</keyword>
<keyword evidence="2" id="KW-0646">Protease inhibitor</keyword>
<evidence type="ECO:0000313" key="8">
    <source>
        <dbReference type="RefSeq" id="XP_028025320.1"/>
    </source>
</evidence>